<feature type="region of interest" description="Disordered" evidence="1">
    <location>
        <begin position="360"/>
        <end position="379"/>
    </location>
</feature>
<reference evidence="2" key="1">
    <citation type="submission" date="2021-05" db="EMBL/GenBank/DDBJ databases">
        <title>The genome of the haptophyte Pavlova lutheri (Diacronema luteri, Pavlovales) - a model for lipid biosynthesis in eukaryotic algae.</title>
        <authorList>
            <person name="Hulatt C.J."/>
            <person name="Posewitz M.C."/>
        </authorList>
    </citation>
    <scope>NUCLEOTIDE SEQUENCE</scope>
    <source>
        <strain evidence="2">NIVA-4/92</strain>
    </source>
</reference>
<evidence type="ECO:0000313" key="2">
    <source>
        <dbReference type="EMBL" id="KAG8471188.1"/>
    </source>
</evidence>
<accession>A0A8J6CKK4</accession>
<dbReference type="EMBL" id="JAGTXO010000001">
    <property type="protein sequence ID" value="KAG8471188.1"/>
    <property type="molecule type" value="Genomic_DNA"/>
</dbReference>
<gene>
    <name evidence="2" type="ORF">KFE25_009609</name>
</gene>
<evidence type="ECO:0000256" key="1">
    <source>
        <dbReference type="SAM" id="MobiDB-lite"/>
    </source>
</evidence>
<comment type="caution">
    <text evidence="2">The sequence shown here is derived from an EMBL/GenBank/DDBJ whole genome shotgun (WGS) entry which is preliminary data.</text>
</comment>
<dbReference type="Proteomes" id="UP000751190">
    <property type="component" value="Unassembled WGS sequence"/>
</dbReference>
<proteinExistence type="predicted"/>
<dbReference type="AlphaFoldDB" id="A0A8J6CKK4"/>
<protein>
    <submittedName>
        <fullName evidence="2">Uncharacterized protein</fullName>
    </submittedName>
</protein>
<organism evidence="2 3">
    <name type="scientific">Diacronema lutheri</name>
    <name type="common">Unicellular marine alga</name>
    <name type="synonym">Monochrysis lutheri</name>
    <dbReference type="NCBI Taxonomy" id="2081491"/>
    <lineage>
        <taxon>Eukaryota</taxon>
        <taxon>Haptista</taxon>
        <taxon>Haptophyta</taxon>
        <taxon>Pavlovophyceae</taxon>
        <taxon>Pavlovales</taxon>
        <taxon>Pavlovaceae</taxon>
        <taxon>Diacronema</taxon>
    </lineage>
</organism>
<keyword evidence="3" id="KW-1185">Reference proteome</keyword>
<sequence>MLRSLSTDWMADDIDLGTFHLAEPPRAPLRAHDGCVTTLIECSALRELLGWPTVAFDGASTAHLVGVREAALALEHTALTVEEVWREAAAATGGGADSSRSRTSRATVVIIHAPSAPCATTVGCALEELEPLELAWFEALASPRAHARSEQQLSALLERHERIHRALIVLDSASEPAVLRSALCLSQLAAVARARRPLTVCLPARELRRAIADGFASLARIVAELDVSQAAADARVPAEAEALGAAVRAAGSARALEIALQDALLRPWLLAACERALAARPGDLRILGTIGRLRSELGDARVAAELNRRVLERSEQQLGWDHHVTTQAAEILSHLVHGAQPAEAQSLAAHARLGRVSRARLHSSGAAARPSATKQDDES</sequence>
<evidence type="ECO:0000313" key="3">
    <source>
        <dbReference type="Proteomes" id="UP000751190"/>
    </source>
</evidence>
<name>A0A8J6CKK4_DIALT</name>